<feature type="domain" description="GRIP" evidence="4">
    <location>
        <begin position="941"/>
        <end position="988"/>
    </location>
</feature>
<feature type="coiled-coil region" evidence="1">
    <location>
        <begin position="723"/>
        <end position="790"/>
    </location>
</feature>
<feature type="coiled-coil region" evidence="1">
    <location>
        <begin position="226"/>
        <end position="306"/>
    </location>
</feature>
<dbReference type="SUPFAM" id="SSF101283">
    <property type="entry name" value="GRIP domain"/>
    <property type="match status" value="1"/>
</dbReference>
<dbReference type="EMBL" id="OU899035">
    <property type="protein sequence ID" value="CAH1724279.1"/>
    <property type="molecule type" value="Genomic_DNA"/>
</dbReference>
<keyword evidence="3" id="KW-0472">Membrane</keyword>
<organism evidence="5 6">
    <name type="scientific">Aphis gossypii</name>
    <name type="common">Cotton aphid</name>
    <dbReference type="NCBI Taxonomy" id="80765"/>
    <lineage>
        <taxon>Eukaryota</taxon>
        <taxon>Metazoa</taxon>
        <taxon>Ecdysozoa</taxon>
        <taxon>Arthropoda</taxon>
        <taxon>Hexapoda</taxon>
        <taxon>Insecta</taxon>
        <taxon>Pterygota</taxon>
        <taxon>Neoptera</taxon>
        <taxon>Paraneoptera</taxon>
        <taxon>Hemiptera</taxon>
        <taxon>Sternorrhyncha</taxon>
        <taxon>Aphidomorpha</taxon>
        <taxon>Aphidoidea</taxon>
        <taxon>Aphididae</taxon>
        <taxon>Aphidini</taxon>
        <taxon>Aphis</taxon>
        <taxon>Aphis</taxon>
    </lineage>
</organism>
<dbReference type="Pfam" id="PF01465">
    <property type="entry name" value="GRIP"/>
    <property type="match status" value="1"/>
</dbReference>
<name>A0A9P0J0M2_APHGO</name>
<keyword evidence="3" id="KW-0812">Transmembrane</keyword>
<feature type="coiled-coil region" evidence="1">
    <location>
        <begin position="343"/>
        <end position="384"/>
    </location>
</feature>
<dbReference type="PROSITE" id="PS50913">
    <property type="entry name" value="GRIP"/>
    <property type="match status" value="1"/>
</dbReference>
<dbReference type="PANTHER" id="PTHR19327">
    <property type="entry name" value="GOLGIN"/>
    <property type="match status" value="1"/>
</dbReference>
<keyword evidence="6" id="KW-1185">Reference proteome</keyword>
<dbReference type="Proteomes" id="UP001154329">
    <property type="component" value="Chromosome 2"/>
</dbReference>
<dbReference type="GO" id="GO:0005794">
    <property type="term" value="C:Golgi apparatus"/>
    <property type="evidence" value="ECO:0007669"/>
    <property type="project" value="TreeGrafter"/>
</dbReference>
<evidence type="ECO:0000256" key="2">
    <source>
        <dbReference type="SAM" id="MobiDB-lite"/>
    </source>
</evidence>
<evidence type="ECO:0000259" key="4">
    <source>
        <dbReference type="PROSITE" id="PS50913"/>
    </source>
</evidence>
<keyword evidence="1" id="KW-0175">Coiled coil</keyword>
<dbReference type="GO" id="GO:0048193">
    <property type="term" value="P:Golgi vesicle transport"/>
    <property type="evidence" value="ECO:0007669"/>
    <property type="project" value="TreeGrafter"/>
</dbReference>
<keyword evidence="3" id="KW-1133">Transmembrane helix</keyword>
<dbReference type="InterPro" id="IPR000237">
    <property type="entry name" value="GRIP_dom"/>
</dbReference>
<feature type="coiled-coil region" evidence="1">
    <location>
        <begin position="665"/>
        <end position="692"/>
    </location>
</feature>
<dbReference type="SMART" id="SM00755">
    <property type="entry name" value="Grip"/>
    <property type="match status" value="1"/>
</dbReference>
<reference evidence="5" key="1">
    <citation type="submission" date="2022-02" db="EMBL/GenBank/DDBJ databases">
        <authorList>
            <person name="King R."/>
        </authorList>
    </citation>
    <scope>NUCLEOTIDE SEQUENCE</scope>
</reference>
<feature type="transmembrane region" description="Helical" evidence="3">
    <location>
        <begin position="847"/>
        <end position="867"/>
    </location>
</feature>
<dbReference type="PANTHER" id="PTHR19327:SF0">
    <property type="entry name" value="GOLGIN SUBFAMILY A MEMBER 4"/>
    <property type="match status" value="1"/>
</dbReference>
<feature type="coiled-coil region" evidence="1">
    <location>
        <begin position="885"/>
        <end position="930"/>
    </location>
</feature>
<sequence length="1001" mass="117699">MFKRLKGSIGKNDEPKTPNSLPQNRPTWSSFSTISPLNSEMEDSQFCINDDIEETPKNSPARVVVSESTTVDLGKFSQSSSSLVNDHLSFHTDIESASEIDDSASVVSEYANEITKENLYAAYKKLHGRYHKHKFKYTELADKFKQTMTIHDKDKITMTKAQDKLLQRIAELKEQCTLEQAAKAHMEDALRNDIEERDHIISTLNTKIDLLRKNSSDDCESNSIGSADLLDKCERLNEELSSTKLECASLQNQIELLKKSEEITLLSLAENKMAIHKELETKEDQIKKLEKTINGLQMENQILLKEKASHLSTNSYQININQNIQEEITKQLNELEGEMSSAFEFKENEVKELKNQLKAFEQRFEEQEQKNILTEEALKNNENNYKLIISNLEQSLNENKVSSSKKIDTFLKEIGEKSQVIKNLTAKQKEMEKLKQDYEKNKNEIHDLKNQIVQTKKLVKENELIRVDEQNRCIEELKLKSEEITNLKDKLKSLQNTFKENEKKILDLQNHTDEVNLKNKSLMESEEELKLTIFNYKKSNDELQDTIKLLQKEKESIIDTMKTKMDENQLEIVKLNNLNKEMLCQLNQDKLIQISEERNIESVIKDYNLLTEENAYLKKERQKMLQTFQDMLKKIKVDFGNLKSFAEQQLTECSFILVNHIKHLKAEFSSKIKSYQNNLTETKQKLEVIQKAFLVLKSDCVQSLDYFKIEIIEKYNEDVLCLVSQNNKELEQRKKDLFKLQEEIDSYKKSEHRSVKAEVKETIQELQECIELQKKTYTNLQDEYSNYQVNEKKKWTDKLIETENKWLEKMDNYKKMMDTEHREELEALTNEWTNERKVNKIINIHHYFFLIFNFFFIFIFCFFFFYLQHNALTLMPADTKNEETLEKIIQDVETTSQREEALQRQITKLNKELSELKKMYRNEVHNKNRNNEGDDDDNDVNNKDGCEMEYLRNILYEYMMGKQPMVLAKVLAAIVKFDSNQLNTILQKEEQKVSLLKTLGL</sequence>
<dbReference type="GO" id="GO:0031267">
    <property type="term" value="F:small GTPase binding"/>
    <property type="evidence" value="ECO:0007669"/>
    <property type="project" value="TreeGrafter"/>
</dbReference>
<reference evidence="5" key="2">
    <citation type="submission" date="2022-10" db="EMBL/GenBank/DDBJ databases">
        <authorList>
            <consortium name="ENA_rothamsted_submissions"/>
            <consortium name="culmorum"/>
            <person name="King R."/>
        </authorList>
    </citation>
    <scope>NUCLEOTIDE SEQUENCE</scope>
</reference>
<evidence type="ECO:0000313" key="5">
    <source>
        <dbReference type="EMBL" id="CAH1724279.1"/>
    </source>
</evidence>
<feature type="coiled-coil region" evidence="1">
    <location>
        <begin position="417"/>
        <end position="578"/>
    </location>
</feature>
<evidence type="ECO:0000256" key="1">
    <source>
        <dbReference type="SAM" id="Coils"/>
    </source>
</evidence>
<evidence type="ECO:0000313" key="6">
    <source>
        <dbReference type="Proteomes" id="UP001154329"/>
    </source>
</evidence>
<feature type="region of interest" description="Disordered" evidence="2">
    <location>
        <begin position="1"/>
        <end position="35"/>
    </location>
</feature>
<dbReference type="AlphaFoldDB" id="A0A9P0J0M2"/>
<dbReference type="Gene3D" id="1.10.220.60">
    <property type="entry name" value="GRIP domain"/>
    <property type="match status" value="1"/>
</dbReference>
<evidence type="ECO:0000256" key="3">
    <source>
        <dbReference type="SAM" id="Phobius"/>
    </source>
</evidence>
<feature type="compositionally biased region" description="Polar residues" evidence="2">
    <location>
        <begin position="17"/>
        <end position="35"/>
    </location>
</feature>
<protein>
    <recommendedName>
        <fullName evidence="4">GRIP domain-containing protein</fullName>
    </recommendedName>
</protein>
<gene>
    <name evidence="5" type="ORF">APHIGO_LOCUS5608</name>
</gene>
<accession>A0A9P0J0M2</accession>
<proteinExistence type="predicted"/>